<dbReference type="RefSeq" id="WP_255924914.1">
    <property type="nucleotide sequence ID" value="NZ_JANFNH010000001.1"/>
</dbReference>
<name>A0ABT1P868_9ACTN</name>
<gene>
    <name evidence="3" type="ORF">NON19_02790</name>
</gene>
<evidence type="ECO:0000313" key="4">
    <source>
        <dbReference type="Proteomes" id="UP001206206"/>
    </source>
</evidence>
<dbReference type="InterPro" id="IPR036527">
    <property type="entry name" value="SCP2_sterol-bd_dom_sf"/>
</dbReference>
<dbReference type="Gene3D" id="1.20.120.450">
    <property type="entry name" value="dinb family like domain"/>
    <property type="match status" value="1"/>
</dbReference>
<dbReference type="InterPro" id="IPR024344">
    <property type="entry name" value="MDMPI_metal-binding"/>
</dbReference>
<dbReference type="SUPFAM" id="SSF55718">
    <property type="entry name" value="SCP-like"/>
    <property type="match status" value="1"/>
</dbReference>
<dbReference type="Gene3D" id="3.30.1050.20">
    <property type="match status" value="1"/>
</dbReference>
<sequence>MHDITAEVLRSGERFTAAVEALSDAEVREASTLPGWSRGHVITHVARSIDAYLWLLALARNGVEPGPRTDAAALARAVREGAERRADELAADVRGRLSQLAEDAASMPAERWDVLVAALAGWRHPAWYTLHRCWRELETHHADLNVGYASADWPATYASWALDDTLTALAARGFPVCRVEAVDLGRSWDLSPTGPTVTGSGHALLGWLSGRACATGLSADGPLPEPPRWPLPPAPGWD</sequence>
<evidence type="ECO:0000259" key="2">
    <source>
        <dbReference type="Pfam" id="PF11716"/>
    </source>
</evidence>
<comment type="caution">
    <text evidence="3">The sequence shown here is derived from an EMBL/GenBank/DDBJ whole genome shotgun (WGS) entry which is preliminary data.</text>
</comment>
<dbReference type="EMBL" id="JANFNH010000001">
    <property type="protein sequence ID" value="MCQ4040981.1"/>
    <property type="molecule type" value="Genomic_DNA"/>
</dbReference>
<dbReference type="GO" id="GO:0016853">
    <property type="term" value="F:isomerase activity"/>
    <property type="evidence" value="ECO:0007669"/>
    <property type="project" value="UniProtKB-KW"/>
</dbReference>
<dbReference type="Proteomes" id="UP001206206">
    <property type="component" value="Unassembled WGS sequence"/>
</dbReference>
<feature type="region of interest" description="Disordered" evidence="1">
    <location>
        <begin position="219"/>
        <end position="238"/>
    </location>
</feature>
<evidence type="ECO:0000256" key="1">
    <source>
        <dbReference type="SAM" id="MobiDB-lite"/>
    </source>
</evidence>
<protein>
    <submittedName>
        <fullName evidence="3">Maleylpyruvate isomerase family mycothiol-dependent enzyme</fullName>
    </submittedName>
</protein>
<keyword evidence="4" id="KW-1185">Reference proteome</keyword>
<feature type="compositionally biased region" description="Pro residues" evidence="1">
    <location>
        <begin position="223"/>
        <end position="238"/>
    </location>
</feature>
<evidence type="ECO:0000313" key="3">
    <source>
        <dbReference type="EMBL" id="MCQ4040981.1"/>
    </source>
</evidence>
<dbReference type="InterPro" id="IPR017517">
    <property type="entry name" value="Maleyloyr_isom"/>
</dbReference>
<proteinExistence type="predicted"/>
<keyword evidence="3" id="KW-0413">Isomerase</keyword>
<dbReference type="InterPro" id="IPR034660">
    <property type="entry name" value="DinB/YfiT-like"/>
</dbReference>
<dbReference type="NCBIfam" id="TIGR03083">
    <property type="entry name" value="maleylpyruvate isomerase family mycothiol-dependent enzyme"/>
    <property type="match status" value="1"/>
</dbReference>
<dbReference type="Pfam" id="PF11716">
    <property type="entry name" value="MDMPI_N"/>
    <property type="match status" value="1"/>
</dbReference>
<organism evidence="3 4">
    <name type="scientific">Streptantibioticus rubrisoli</name>
    <dbReference type="NCBI Taxonomy" id="1387313"/>
    <lineage>
        <taxon>Bacteria</taxon>
        <taxon>Bacillati</taxon>
        <taxon>Actinomycetota</taxon>
        <taxon>Actinomycetes</taxon>
        <taxon>Kitasatosporales</taxon>
        <taxon>Streptomycetaceae</taxon>
        <taxon>Streptantibioticus</taxon>
    </lineage>
</organism>
<dbReference type="SUPFAM" id="SSF109854">
    <property type="entry name" value="DinB/YfiT-like putative metalloenzymes"/>
    <property type="match status" value="1"/>
</dbReference>
<accession>A0ABT1P868</accession>
<reference evidence="3 4" key="1">
    <citation type="submission" date="2022-06" db="EMBL/GenBank/DDBJ databases">
        <title>Draft genome sequence of type strain Streptomyces rubrisoli DSM 42083.</title>
        <authorList>
            <person name="Duangmal K."/>
            <person name="Klaysubun C."/>
        </authorList>
    </citation>
    <scope>NUCLEOTIDE SEQUENCE [LARGE SCALE GENOMIC DNA]</scope>
    <source>
        <strain evidence="3 4">DSM 42083</strain>
    </source>
</reference>
<feature type="domain" description="Mycothiol-dependent maleylpyruvate isomerase metal-binding" evidence="2">
    <location>
        <begin position="10"/>
        <end position="144"/>
    </location>
</feature>